<evidence type="ECO:0000256" key="4">
    <source>
        <dbReference type="ARBA" id="ARBA00008184"/>
    </source>
</evidence>
<keyword evidence="7 10" id="KW-0227">DNA damage</keyword>
<dbReference type="InterPro" id="IPR005122">
    <property type="entry name" value="Uracil-DNA_glycosylase-like"/>
</dbReference>
<evidence type="ECO:0000256" key="3">
    <source>
        <dbReference type="ARBA" id="ARBA00004496"/>
    </source>
</evidence>
<keyword evidence="9 10" id="KW-0234">DNA repair</keyword>
<dbReference type="FunFam" id="3.40.470.10:FF:000006">
    <property type="entry name" value="Uracil-DNA glycosylase"/>
    <property type="match status" value="1"/>
</dbReference>
<comment type="subcellular location">
    <subcellularLocation>
        <location evidence="3 10">Cytoplasm</location>
    </subcellularLocation>
</comment>
<evidence type="ECO:0000313" key="13">
    <source>
        <dbReference type="Proteomes" id="UP001180729"/>
    </source>
</evidence>
<dbReference type="EC" id="3.2.2.27" evidence="5 10"/>
<dbReference type="NCBIfam" id="NF003588">
    <property type="entry name" value="PRK05254.1-1"/>
    <property type="match status" value="1"/>
</dbReference>
<dbReference type="NCBIfam" id="NF003592">
    <property type="entry name" value="PRK05254.1-5"/>
    <property type="match status" value="1"/>
</dbReference>
<dbReference type="PANTHER" id="PTHR11264:SF0">
    <property type="entry name" value="URACIL-DNA GLYCOSYLASE"/>
    <property type="match status" value="1"/>
</dbReference>
<dbReference type="NCBIfam" id="TIGR00628">
    <property type="entry name" value="ung"/>
    <property type="match status" value="1"/>
</dbReference>
<accession>A0A109WA47</accession>
<dbReference type="GO" id="GO:0005737">
    <property type="term" value="C:cytoplasm"/>
    <property type="evidence" value="ECO:0007669"/>
    <property type="project" value="UniProtKB-SubCell"/>
</dbReference>
<dbReference type="InterPro" id="IPR018085">
    <property type="entry name" value="Ura-DNA_Glyclase_AS"/>
</dbReference>
<dbReference type="SMART" id="SM00986">
    <property type="entry name" value="UDG"/>
    <property type="match status" value="1"/>
</dbReference>
<evidence type="ECO:0000256" key="8">
    <source>
        <dbReference type="ARBA" id="ARBA00022801"/>
    </source>
</evidence>
<keyword evidence="6 10" id="KW-0963">Cytoplasm</keyword>
<comment type="caution">
    <text evidence="12">The sequence shown here is derived from an EMBL/GenBank/DDBJ whole genome shotgun (WGS) entry which is preliminary data.</text>
</comment>
<comment type="function">
    <text evidence="2 10 11">Excises uracil residues from the DNA which can arise as a result of misincorporation of dUMP residues by DNA polymerase or due to deamination of cytosine.</text>
</comment>
<proteinExistence type="inferred from homology"/>
<evidence type="ECO:0000256" key="2">
    <source>
        <dbReference type="ARBA" id="ARBA00002631"/>
    </source>
</evidence>
<dbReference type="HAMAP" id="MF_00148">
    <property type="entry name" value="UDG"/>
    <property type="match status" value="1"/>
</dbReference>
<dbReference type="Pfam" id="PF03167">
    <property type="entry name" value="UDG"/>
    <property type="match status" value="1"/>
</dbReference>
<dbReference type="AlphaFoldDB" id="A0A109WA47"/>
<dbReference type="SMART" id="SM00987">
    <property type="entry name" value="UreE_C"/>
    <property type="match status" value="1"/>
</dbReference>
<dbReference type="Gene3D" id="3.40.470.10">
    <property type="entry name" value="Uracil-DNA glycosylase-like domain"/>
    <property type="match status" value="1"/>
</dbReference>
<evidence type="ECO:0000256" key="7">
    <source>
        <dbReference type="ARBA" id="ARBA00022763"/>
    </source>
</evidence>
<comment type="similarity">
    <text evidence="4 10 11">Belongs to the uracil-DNA glycosylase (UDG) superfamily. UNG family.</text>
</comment>
<dbReference type="Proteomes" id="UP001180729">
    <property type="component" value="Unassembled WGS sequence"/>
</dbReference>
<comment type="catalytic activity">
    <reaction evidence="1 10 11">
        <text>Hydrolyzes single-stranded DNA or mismatched double-stranded DNA and polynucleotides, releasing free uracil.</text>
        <dbReference type="EC" id="3.2.2.27"/>
    </reaction>
</comment>
<gene>
    <name evidence="10" type="primary">ung</name>
    <name evidence="12" type="ORF">RMW62_06905</name>
</gene>
<evidence type="ECO:0000256" key="5">
    <source>
        <dbReference type="ARBA" id="ARBA00012030"/>
    </source>
</evidence>
<keyword evidence="8 10" id="KW-0378">Hydrolase</keyword>
<evidence type="ECO:0000256" key="11">
    <source>
        <dbReference type="RuleBase" id="RU003780"/>
    </source>
</evidence>
<evidence type="ECO:0000313" key="12">
    <source>
        <dbReference type="EMBL" id="MDT0248810.1"/>
    </source>
</evidence>
<evidence type="ECO:0000256" key="10">
    <source>
        <dbReference type="HAMAP-Rule" id="MF_00148"/>
    </source>
</evidence>
<evidence type="ECO:0000256" key="9">
    <source>
        <dbReference type="ARBA" id="ARBA00023204"/>
    </source>
</evidence>
<feature type="active site" description="Proton acceptor" evidence="10">
    <location>
        <position position="69"/>
    </location>
</feature>
<dbReference type="RefSeq" id="WP_010613305.1">
    <property type="nucleotide sequence ID" value="NZ_CAUQNV010000045.1"/>
</dbReference>
<dbReference type="KEGG" id="aos:AXE84_06025"/>
<dbReference type="GO" id="GO:0004844">
    <property type="term" value="F:uracil DNA N-glycosylase activity"/>
    <property type="evidence" value="ECO:0007669"/>
    <property type="project" value="UniProtKB-UniRule"/>
</dbReference>
<organism evidence="12 13">
    <name type="scientific">Actinomyces oris</name>
    <dbReference type="NCBI Taxonomy" id="544580"/>
    <lineage>
        <taxon>Bacteria</taxon>
        <taxon>Bacillati</taxon>
        <taxon>Actinomycetota</taxon>
        <taxon>Actinomycetes</taxon>
        <taxon>Actinomycetales</taxon>
        <taxon>Actinomycetaceae</taxon>
        <taxon>Actinomyces</taxon>
    </lineage>
</organism>
<dbReference type="InterPro" id="IPR036895">
    <property type="entry name" value="Uracil-DNA_glycosylase-like_sf"/>
</dbReference>
<name>A0A109WA47_9ACTO</name>
<dbReference type="PANTHER" id="PTHR11264">
    <property type="entry name" value="URACIL-DNA GLYCOSYLASE"/>
    <property type="match status" value="1"/>
</dbReference>
<dbReference type="SUPFAM" id="SSF52141">
    <property type="entry name" value="Uracil-DNA glycosylase-like"/>
    <property type="match status" value="1"/>
</dbReference>
<dbReference type="EMBL" id="JAMZMH010000007">
    <property type="protein sequence ID" value="MDT0248810.1"/>
    <property type="molecule type" value="Genomic_DNA"/>
</dbReference>
<protein>
    <recommendedName>
        <fullName evidence="5 10">Uracil-DNA glycosylase</fullName>
        <shortName evidence="10">UDG</shortName>
        <ecNumber evidence="5 10">3.2.2.27</ecNumber>
    </recommendedName>
</protein>
<dbReference type="InterPro" id="IPR002043">
    <property type="entry name" value="UDG_fam1"/>
</dbReference>
<dbReference type="PROSITE" id="PS00130">
    <property type="entry name" value="U_DNA_GLYCOSYLASE"/>
    <property type="match status" value="1"/>
</dbReference>
<keyword evidence="12" id="KW-0326">Glycosidase</keyword>
<dbReference type="GO" id="GO:0097510">
    <property type="term" value="P:base-excision repair, AP site formation via deaminated base removal"/>
    <property type="evidence" value="ECO:0007669"/>
    <property type="project" value="TreeGrafter"/>
</dbReference>
<dbReference type="CDD" id="cd10027">
    <property type="entry name" value="UDG-F1-like"/>
    <property type="match status" value="1"/>
</dbReference>
<sequence>MTSAKPLSEIIDPSWASALAPVEPTVHEIGERLRQEVASGVGYLPAGTDVLRAFTYPMDDVRVLIVGQDPYPTPGHPMGLSFSVAPGVKPPRSLENIFRELVSDLGVPRPTSGDLTPWCQQGVMLLNRVLTVRPGAPASHKGWGWEKVTQRAIEALVERGGPLVAILWGRPAQSLTPMLGQTPIIASPHPSPLSASRGFFGSRPFSRANTILTEMGAAPVDWRLP</sequence>
<evidence type="ECO:0000256" key="1">
    <source>
        <dbReference type="ARBA" id="ARBA00001400"/>
    </source>
</evidence>
<evidence type="ECO:0000256" key="6">
    <source>
        <dbReference type="ARBA" id="ARBA00022490"/>
    </source>
</evidence>
<reference evidence="12" key="1">
    <citation type="submission" date="2022-06" db="EMBL/GenBank/DDBJ databases">
        <title>Draft Genome Sequences of Three Actinomyces oris Strains, Isolated from Healthy Human Feces.</title>
        <authorList>
            <person name="Ye Y."/>
            <person name="Liu C."/>
            <person name="Zhao J."/>
            <person name="Xu J."/>
            <person name="Huang H."/>
            <person name="Wang B."/>
            <person name="Wei J."/>
            <person name="Jing X."/>
        </authorList>
    </citation>
    <scope>NUCLEOTIDE SEQUENCE</scope>
    <source>
        <strain evidence="12">CNGBCC1803368</strain>
    </source>
</reference>